<comment type="caution">
    <text evidence="1">The sequence shown here is derived from an EMBL/GenBank/DDBJ whole genome shotgun (WGS) entry which is preliminary data.</text>
</comment>
<gene>
    <name evidence="1" type="ORF">SDC9_97723</name>
</gene>
<name>A0A645AD79_9ZZZZ</name>
<dbReference type="EMBL" id="VSSQ01013207">
    <property type="protein sequence ID" value="MPM50977.1"/>
    <property type="molecule type" value="Genomic_DNA"/>
</dbReference>
<protein>
    <submittedName>
        <fullName evidence="1">Uncharacterized protein</fullName>
    </submittedName>
</protein>
<sequence length="68" mass="8229">MTKMKESVFDDLIKYVNIQHNNFVEFCNLYKSQKKATLSKLTRRLLMNQERAIICLMTKSFWSYFLLN</sequence>
<reference evidence="1" key="1">
    <citation type="submission" date="2019-08" db="EMBL/GenBank/DDBJ databases">
        <authorList>
            <person name="Kucharzyk K."/>
            <person name="Murdoch R.W."/>
            <person name="Higgins S."/>
            <person name="Loffler F."/>
        </authorList>
    </citation>
    <scope>NUCLEOTIDE SEQUENCE</scope>
</reference>
<dbReference type="AlphaFoldDB" id="A0A645AD79"/>
<evidence type="ECO:0000313" key="1">
    <source>
        <dbReference type="EMBL" id="MPM50977.1"/>
    </source>
</evidence>
<accession>A0A645AD79</accession>
<proteinExistence type="predicted"/>
<organism evidence="1">
    <name type="scientific">bioreactor metagenome</name>
    <dbReference type="NCBI Taxonomy" id="1076179"/>
    <lineage>
        <taxon>unclassified sequences</taxon>
        <taxon>metagenomes</taxon>
        <taxon>ecological metagenomes</taxon>
    </lineage>
</organism>